<evidence type="ECO:0000313" key="4">
    <source>
        <dbReference type="Proteomes" id="UP000287374"/>
    </source>
</evidence>
<dbReference type="AlphaFoldDB" id="A0A317TZ25"/>
<dbReference type="Proteomes" id="UP000287374">
    <property type="component" value="Unassembled WGS sequence"/>
</dbReference>
<reference evidence="1 3" key="1">
    <citation type="submission" date="2018-05" db="EMBL/GenBank/DDBJ databases">
        <title>Legionella qingyii sp.nov., whole genome shotgun sequence.</title>
        <authorList>
            <person name="Wu H."/>
            <person name="Zhu Q."/>
            <person name="Hu C."/>
        </authorList>
    </citation>
    <scope>NUCLEOTIDE SEQUENCE [LARGE SCALE GENOMIC DNA]</scope>
    <source>
        <strain evidence="1 3">HEB18</strain>
    </source>
</reference>
<proteinExistence type="predicted"/>
<dbReference type="OrthoDB" id="5954591at2"/>
<evidence type="ECO:0000313" key="1">
    <source>
        <dbReference type="EMBL" id="PWY54944.1"/>
    </source>
</evidence>
<name>A0A317TZ25_9GAMM</name>
<reference evidence="2 4" key="2">
    <citation type="submission" date="2018-12" db="EMBL/GenBank/DDBJ databases">
        <title>Legionella sp,whole genome shotgun sequence.</title>
        <authorList>
            <person name="Wu H."/>
        </authorList>
    </citation>
    <scope>NUCLEOTIDE SEQUENCE [LARGE SCALE GENOMIC DNA]</scope>
    <source>
        <strain evidence="2">Km489</strain>
        <strain evidence="4">km489</strain>
    </source>
</reference>
<dbReference type="InterPro" id="IPR036696">
    <property type="entry name" value="YdfO-like_sf"/>
</dbReference>
<gene>
    <name evidence="1" type="ORF">DGG96_14160</name>
    <name evidence="2" type="ORF">ELY20_13625</name>
</gene>
<sequence>MNSKIIHECTIGALEGRVSFPETVKKLIGIDIERYYADLVRLEKVFYAKNGETYIERLSFSDCPCLTEQFDVETINAAIRSIQQKQIDYSEFLRRIIAGGCVSYVVWIDGQFASYYGRKGECHIEKFPSKE</sequence>
<dbReference type="Gene3D" id="3.30.1810.10">
    <property type="entry name" value="YdfO-like"/>
    <property type="match status" value="1"/>
</dbReference>
<organism evidence="1 3">
    <name type="scientific">Legionella qingyii</name>
    <dbReference type="NCBI Taxonomy" id="2184757"/>
    <lineage>
        <taxon>Bacteria</taxon>
        <taxon>Pseudomonadati</taxon>
        <taxon>Pseudomonadota</taxon>
        <taxon>Gammaproteobacteria</taxon>
        <taxon>Legionellales</taxon>
        <taxon>Legionellaceae</taxon>
        <taxon>Legionella</taxon>
    </lineage>
</organism>
<dbReference type="SUPFAM" id="SSF160419">
    <property type="entry name" value="YdfO-like"/>
    <property type="match status" value="1"/>
</dbReference>
<dbReference type="EMBL" id="RZGX01000020">
    <property type="protein sequence ID" value="RUR20983.1"/>
    <property type="molecule type" value="Genomic_DNA"/>
</dbReference>
<dbReference type="Proteomes" id="UP000247152">
    <property type="component" value="Unassembled WGS sequence"/>
</dbReference>
<protein>
    <submittedName>
        <fullName evidence="1">DUF1398 domain-containing protein</fullName>
    </submittedName>
</protein>
<dbReference type="InterPro" id="IPR009833">
    <property type="entry name" value="DUF1398"/>
</dbReference>
<accession>A0A317TZ25</accession>
<dbReference type="RefSeq" id="WP_110143308.1">
    <property type="nucleotide sequence ID" value="NZ_QHJG01000023.1"/>
</dbReference>
<dbReference type="Pfam" id="PF07166">
    <property type="entry name" value="DUF1398"/>
    <property type="match status" value="1"/>
</dbReference>
<dbReference type="EMBL" id="QHJG01000023">
    <property type="protein sequence ID" value="PWY54944.1"/>
    <property type="molecule type" value="Genomic_DNA"/>
</dbReference>
<evidence type="ECO:0000313" key="2">
    <source>
        <dbReference type="EMBL" id="RUR20983.1"/>
    </source>
</evidence>
<evidence type="ECO:0000313" key="3">
    <source>
        <dbReference type="Proteomes" id="UP000247152"/>
    </source>
</evidence>
<keyword evidence="4" id="KW-1185">Reference proteome</keyword>
<comment type="caution">
    <text evidence="1">The sequence shown here is derived from an EMBL/GenBank/DDBJ whole genome shotgun (WGS) entry which is preliminary data.</text>
</comment>